<proteinExistence type="predicted"/>
<accession>A0ABU6UV04</accession>
<evidence type="ECO:0000313" key="3">
    <source>
        <dbReference type="Proteomes" id="UP001341840"/>
    </source>
</evidence>
<dbReference type="Proteomes" id="UP001341840">
    <property type="component" value="Unassembled WGS sequence"/>
</dbReference>
<dbReference type="EMBL" id="JASCZI010123144">
    <property type="protein sequence ID" value="MED6165137.1"/>
    <property type="molecule type" value="Genomic_DNA"/>
</dbReference>
<gene>
    <name evidence="2" type="ORF">PIB30_096696</name>
</gene>
<feature type="region of interest" description="Disordered" evidence="1">
    <location>
        <begin position="75"/>
        <end position="100"/>
    </location>
</feature>
<protein>
    <submittedName>
        <fullName evidence="2">Uncharacterized protein</fullName>
    </submittedName>
</protein>
<reference evidence="2 3" key="1">
    <citation type="journal article" date="2023" name="Plants (Basel)">
        <title>Bridging the Gap: Combining Genomics and Transcriptomics Approaches to Understand Stylosanthes scabra, an Orphan Legume from the Brazilian Caatinga.</title>
        <authorList>
            <person name="Ferreira-Neto J.R.C."/>
            <person name="da Silva M.D."/>
            <person name="Binneck E."/>
            <person name="de Melo N.F."/>
            <person name="da Silva R.H."/>
            <person name="de Melo A.L.T.M."/>
            <person name="Pandolfi V."/>
            <person name="Bustamante F.O."/>
            <person name="Brasileiro-Vidal A.C."/>
            <person name="Benko-Iseppon A.M."/>
        </authorList>
    </citation>
    <scope>NUCLEOTIDE SEQUENCE [LARGE SCALE GENOMIC DNA]</scope>
    <source>
        <tissue evidence="2">Leaves</tissue>
    </source>
</reference>
<comment type="caution">
    <text evidence="2">The sequence shown here is derived from an EMBL/GenBank/DDBJ whole genome shotgun (WGS) entry which is preliminary data.</text>
</comment>
<keyword evidence="3" id="KW-1185">Reference proteome</keyword>
<name>A0ABU6UV04_9FABA</name>
<evidence type="ECO:0000313" key="2">
    <source>
        <dbReference type="EMBL" id="MED6165137.1"/>
    </source>
</evidence>
<organism evidence="2 3">
    <name type="scientific">Stylosanthes scabra</name>
    <dbReference type="NCBI Taxonomy" id="79078"/>
    <lineage>
        <taxon>Eukaryota</taxon>
        <taxon>Viridiplantae</taxon>
        <taxon>Streptophyta</taxon>
        <taxon>Embryophyta</taxon>
        <taxon>Tracheophyta</taxon>
        <taxon>Spermatophyta</taxon>
        <taxon>Magnoliopsida</taxon>
        <taxon>eudicotyledons</taxon>
        <taxon>Gunneridae</taxon>
        <taxon>Pentapetalae</taxon>
        <taxon>rosids</taxon>
        <taxon>fabids</taxon>
        <taxon>Fabales</taxon>
        <taxon>Fabaceae</taxon>
        <taxon>Papilionoideae</taxon>
        <taxon>50 kb inversion clade</taxon>
        <taxon>dalbergioids sensu lato</taxon>
        <taxon>Dalbergieae</taxon>
        <taxon>Pterocarpus clade</taxon>
        <taxon>Stylosanthes</taxon>
    </lineage>
</organism>
<evidence type="ECO:0000256" key="1">
    <source>
        <dbReference type="SAM" id="MobiDB-lite"/>
    </source>
</evidence>
<sequence>MRGILGRIASKLRSLLRCTKSYEAWKCLKYQDGLRDDIMRVVIPLEIRTFAALGNKCQVIEDSNKRLSWGGYGRGQPQGRGCGRFLSPRGQPFKPGGSFP</sequence>